<evidence type="ECO:0000259" key="1">
    <source>
        <dbReference type="PROSITE" id="PS51186"/>
    </source>
</evidence>
<dbReference type="AlphaFoldDB" id="A0A4R0I2L7"/>
<dbReference type="Gene3D" id="3.40.630.30">
    <property type="match status" value="1"/>
</dbReference>
<comment type="caution">
    <text evidence="2">The sequence shown here is derived from an EMBL/GenBank/DDBJ whole genome shotgun (WGS) entry which is preliminary data.</text>
</comment>
<keyword evidence="3" id="KW-1185">Reference proteome</keyword>
<name>A0A4R0I2L7_9ACTN</name>
<keyword evidence="2" id="KW-0808">Transferase</keyword>
<organism evidence="2 3">
    <name type="scientific">Kribbella sindirgiensis</name>
    <dbReference type="NCBI Taxonomy" id="1124744"/>
    <lineage>
        <taxon>Bacteria</taxon>
        <taxon>Bacillati</taxon>
        <taxon>Actinomycetota</taxon>
        <taxon>Actinomycetes</taxon>
        <taxon>Propionibacteriales</taxon>
        <taxon>Kribbellaceae</taxon>
        <taxon>Kribbella</taxon>
    </lineage>
</organism>
<dbReference type="PROSITE" id="PS51186">
    <property type="entry name" value="GNAT"/>
    <property type="match status" value="1"/>
</dbReference>
<dbReference type="InterPro" id="IPR000182">
    <property type="entry name" value="GNAT_dom"/>
</dbReference>
<dbReference type="Proteomes" id="UP000292695">
    <property type="component" value="Unassembled WGS sequence"/>
</dbReference>
<dbReference type="GO" id="GO:0016747">
    <property type="term" value="F:acyltransferase activity, transferring groups other than amino-acyl groups"/>
    <property type="evidence" value="ECO:0007669"/>
    <property type="project" value="InterPro"/>
</dbReference>
<dbReference type="Pfam" id="PF00583">
    <property type="entry name" value="Acetyltransf_1"/>
    <property type="match status" value="1"/>
</dbReference>
<evidence type="ECO:0000313" key="3">
    <source>
        <dbReference type="Proteomes" id="UP000292695"/>
    </source>
</evidence>
<feature type="domain" description="N-acetyltransferase" evidence="1">
    <location>
        <begin position="25"/>
        <end position="171"/>
    </location>
</feature>
<reference evidence="2 3" key="1">
    <citation type="submission" date="2019-02" db="EMBL/GenBank/DDBJ databases">
        <title>Kribbella capetownensis sp. nov. and Kribbella speibonae sp. nov., isolated from soil.</title>
        <authorList>
            <person name="Curtis S.M."/>
            <person name="Norton I."/>
            <person name="Everest G.J."/>
            <person name="Meyers P.R."/>
        </authorList>
    </citation>
    <scope>NUCLEOTIDE SEQUENCE [LARGE SCALE GENOMIC DNA]</scope>
    <source>
        <strain evidence="2 3">DSM 27082</strain>
    </source>
</reference>
<accession>A0A4R0I2L7</accession>
<evidence type="ECO:0000313" key="2">
    <source>
        <dbReference type="EMBL" id="TCC17930.1"/>
    </source>
</evidence>
<protein>
    <submittedName>
        <fullName evidence="2">N-acetyltransferase</fullName>
    </submittedName>
</protein>
<sequence length="186" mass="19844">MPGSAIGHSTHPLNLRKGPLLSIIWNTRVETPSDIEPLRDITRDAFGREYEVTFLDDLRADPVAWIPGLSFVVTAPDGKPIAYTLLTRCHVGDVPVLSLGPVAVLPAYQGQGAGGAAVRAALTTARDRPEPAAIVLGHAEYYPRFGFRQATEFGIHHPQYDGPNLMAIALGNQAVPAGALTYPVTG</sequence>
<gene>
    <name evidence="2" type="ORF">E0H50_39070</name>
</gene>
<dbReference type="InterPro" id="IPR016181">
    <property type="entry name" value="Acyl_CoA_acyltransferase"/>
</dbReference>
<dbReference type="OrthoDB" id="9797178at2"/>
<proteinExistence type="predicted"/>
<dbReference type="EMBL" id="SJKA01000025">
    <property type="protein sequence ID" value="TCC17930.1"/>
    <property type="molecule type" value="Genomic_DNA"/>
</dbReference>
<dbReference type="SUPFAM" id="SSF55729">
    <property type="entry name" value="Acyl-CoA N-acyltransferases (Nat)"/>
    <property type="match status" value="1"/>
</dbReference>